<dbReference type="AlphaFoldDB" id="A0AAT9G777"/>
<sequence length="163" mass="18873">MMKINQIIPLIKNLEEDYTLLFHDVIGSFISEITDPDNFDENSAEVNLLELGNKLGENITNYMIYGATEFFLSNEYPHRITKTHWNCIDHLLKTQGDSFTDMDKKYLLGLRDSYMCIYKVADVYRGRNLTLTNMIESKHKPITIKGIDSNQDIEIGDIIGCRR</sequence>
<name>A0AAT9G777_9RICK</name>
<dbReference type="EMBL" id="AP029170">
    <property type="protein sequence ID" value="BFD45677.1"/>
    <property type="molecule type" value="Genomic_DNA"/>
</dbReference>
<organism evidence="1">
    <name type="scientific">Candidatus Tisiphia endosymbiont of Sergentomyia squamirostris</name>
    <dbReference type="NCBI Taxonomy" id="3113639"/>
    <lineage>
        <taxon>Bacteria</taxon>
        <taxon>Pseudomonadati</taxon>
        <taxon>Pseudomonadota</taxon>
        <taxon>Alphaproteobacteria</taxon>
        <taxon>Rickettsiales</taxon>
        <taxon>Rickettsiaceae</taxon>
        <taxon>Rickettsieae</taxon>
        <taxon>Candidatus Tisiphia</taxon>
    </lineage>
</organism>
<gene>
    <name evidence="1" type="ORF">DMENIID0002_03230</name>
</gene>
<proteinExistence type="predicted"/>
<reference evidence="1" key="1">
    <citation type="submission" date="2024-01" db="EMBL/GenBank/DDBJ databases">
        <title>Sequencing the genomes of a sandfly, Sergentomyia squamirostris, and its two endosymbionts.</title>
        <authorList>
            <person name="Itokawa K."/>
            <person name="Sanjoba C."/>
        </authorList>
    </citation>
    <scope>NUCLEOTIDE SEQUENCE</scope>
    <source>
        <strain evidence="1">RiSSQ</strain>
    </source>
</reference>
<evidence type="ECO:0000313" key="1">
    <source>
        <dbReference type="EMBL" id="BFD45677.1"/>
    </source>
</evidence>
<accession>A0AAT9G777</accession>
<protein>
    <submittedName>
        <fullName evidence="1">Uncharacterized protein</fullName>
    </submittedName>
</protein>